<dbReference type="Gene3D" id="3.40.50.300">
    <property type="entry name" value="P-loop containing nucleotide triphosphate hydrolases"/>
    <property type="match status" value="1"/>
</dbReference>
<evidence type="ECO:0000256" key="1">
    <source>
        <dbReference type="ARBA" id="ARBA00022737"/>
    </source>
</evidence>
<dbReference type="InterPro" id="IPR027417">
    <property type="entry name" value="P-loop_NTPase"/>
</dbReference>
<reference evidence="3" key="1">
    <citation type="submission" date="2021-12" db="EMBL/GenBank/DDBJ databases">
        <title>Comparative genomics, transcriptomics and evolutionary studies reveal genomic signatures of adaptation to plant cell wall in hemibiotrophic fungi.</title>
        <authorList>
            <consortium name="DOE Joint Genome Institute"/>
            <person name="Baroncelli R."/>
            <person name="Diaz J.F."/>
            <person name="Benocci T."/>
            <person name="Peng M."/>
            <person name="Battaglia E."/>
            <person name="Haridas S."/>
            <person name="Andreopoulos W."/>
            <person name="Labutti K."/>
            <person name="Pangilinan J."/>
            <person name="Floch G.L."/>
            <person name="Makela M.R."/>
            <person name="Henrissat B."/>
            <person name="Grigoriev I.V."/>
            <person name="Crouch J.A."/>
            <person name="De Vries R.P."/>
            <person name="Sukno S.A."/>
            <person name="Thon M.R."/>
        </authorList>
    </citation>
    <scope>NUCLEOTIDE SEQUENCE</scope>
    <source>
        <strain evidence="3">CBS 112980</strain>
    </source>
</reference>
<dbReference type="Proteomes" id="UP001244207">
    <property type="component" value="Unassembled WGS sequence"/>
</dbReference>
<dbReference type="AlphaFoldDB" id="A0AAD8UB25"/>
<dbReference type="PANTHER" id="PTHR10039">
    <property type="entry name" value="AMELOGENIN"/>
    <property type="match status" value="1"/>
</dbReference>
<dbReference type="GeneID" id="85399925"/>
<accession>A0AAD8UB25</accession>
<protein>
    <recommendedName>
        <fullName evidence="2">Nephrocystin 3-like N-terminal domain-containing protein</fullName>
    </recommendedName>
</protein>
<evidence type="ECO:0000259" key="2">
    <source>
        <dbReference type="Pfam" id="PF24883"/>
    </source>
</evidence>
<keyword evidence="4" id="KW-1185">Reference proteome</keyword>
<keyword evidence="1" id="KW-0677">Repeat</keyword>
<gene>
    <name evidence="3" type="ORF">BDZ83DRAFT_95462</name>
</gene>
<dbReference type="PANTHER" id="PTHR10039:SF16">
    <property type="entry name" value="GPI INOSITOL-DEACYLASE"/>
    <property type="match status" value="1"/>
</dbReference>
<dbReference type="RefSeq" id="XP_060359443.1">
    <property type="nucleotide sequence ID" value="XM_060516027.1"/>
</dbReference>
<organism evidence="3 4">
    <name type="scientific">Glomerella acutata</name>
    <name type="common">Colletotrichum acutatum</name>
    <dbReference type="NCBI Taxonomy" id="27357"/>
    <lineage>
        <taxon>Eukaryota</taxon>
        <taxon>Fungi</taxon>
        <taxon>Dikarya</taxon>
        <taxon>Ascomycota</taxon>
        <taxon>Pezizomycotina</taxon>
        <taxon>Sordariomycetes</taxon>
        <taxon>Hypocreomycetidae</taxon>
        <taxon>Glomerellales</taxon>
        <taxon>Glomerellaceae</taxon>
        <taxon>Colletotrichum</taxon>
        <taxon>Colletotrichum acutatum species complex</taxon>
    </lineage>
</organism>
<dbReference type="InterPro" id="IPR056884">
    <property type="entry name" value="NPHP3-like_N"/>
</dbReference>
<dbReference type="EMBL" id="JAHMHS010000146">
    <property type="protein sequence ID" value="KAK1712586.1"/>
    <property type="molecule type" value="Genomic_DNA"/>
</dbReference>
<sequence>MEAVGGTAAILQLIDVVLKTTVQVYKIYQDFRDAKDTHKQLAREMSDLVRVLHQLLDVVLDSDPDEPKSGHAHALREMLKGEDNIVSCCQKDVAKISSLLGKDPKISWPIRKRKIDQILANIASTRAQVVLAVQTQSMAIVLDIRRTLDRHESFMRQHVESESSKAIFAWLNPPDVWESLRNALQKRQPGTGEWLKKTPEFEYWRGNPGSLWLSGMPGAGKTIMSSTIVTSLLSEAQTSASAVVYSYFDFSNESQQEAQSFLRTCIAQLAAKNPAAYEILVGLRNRCSEAQGQQPGLGEFLEATVAALRCFNHVFIVVDALDECSERRKLLNIVKELQSIRNLHLVLLSRPEREIENALSSSAQELPLRGFEVDQDIAAYVHERIHSSGEMREWTVEDKAKVEAQLSEMAGGM</sequence>
<comment type="caution">
    <text evidence="3">The sequence shown here is derived from an EMBL/GenBank/DDBJ whole genome shotgun (WGS) entry which is preliminary data.</text>
</comment>
<proteinExistence type="predicted"/>
<feature type="domain" description="Nephrocystin 3-like N-terminal" evidence="2">
    <location>
        <begin position="190"/>
        <end position="350"/>
    </location>
</feature>
<dbReference type="Pfam" id="PF24883">
    <property type="entry name" value="NPHP3_N"/>
    <property type="match status" value="1"/>
</dbReference>
<name>A0AAD8UB25_GLOAC</name>
<evidence type="ECO:0000313" key="3">
    <source>
        <dbReference type="EMBL" id="KAK1712586.1"/>
    </source>
</evidence>
<evidence type="ECO:0000313" key="4">
    <source>
        <dbReference type="Proteomes" id="UP001244207"/>
    </source>
</evidence>
<dbReference type="SUPFAM" id="SSF52540">
    <property type="entry name" value="P-loop containing nucleoside triphosphate hydrolases"/>
    <property type="match status" value="1"/>
</dbReference>